<evidence type="ECO:0000313" key="1">
    <source>
        <dbReference type="EMBL" id="MFD0751456.1"/>
    </source>
</evidence>
<dbReference type="RefSeq" id="WP_377101663.1">
    <property type="nucleotide sequence ID" value="NZ_JBHTHU010000020.1"/>
</dbReference>
<dbReference type="Proteomes" id="UP001596958">
    <property type="component" value="Unassembled WGS sequence"/>
</dbReference>
<dbReference type="PANTHER" id="PTHR30535:SF34">
    <property type="entry name" value="MOLYBDATE-BINDING PROTEIN MOLA"/>
    <property type="match status" value="1"/>
</dbReference>
<proteinExistence type="predicted"/>
<evidence type="ECO:0000313" key="2">
    <source>
        <dbReference type="Proteomes" id="UP001596958"/>
    </source>
</evidence>
<organism evidence="1 2">
    <name type="scientific">Mucilaginibacter calamicampi</name>
    <dbReference type="NCBI Taxonomy" id="1302352"/>
    <lineage>
        <taxon>Bacteria</taxon>
        <taxon>Pseudomonadati</taxon>
        <taxon>Bacteroidota</taxon>
        <taxon>Sphingobacteriia</taxon>
        <taxon>Sphingobacteriales</taxon>
        <taxon>Sphingobacteriaceae</taxon>
        <taxon>Mucilaginibacter</taxon>
    </lineage>
</organism>
<reference evidence="2" key="1">
    <citation type="journal article" date="2019" name="Int. J. Syst. Evol. Microbiol.">
        <title>The Global Catalogue of Microorganisms (GCM) 10K type strain sequencing project: providing services to taxonomists for standard genome sequencing and annotation.</title>
        <authorList>
            <consortium name="The Broad Institute Genomics Platform"/>
            <consortium name="The Broad Institute Genome Sequencing Center for Infectious Disease"/>
            <person name="Wu L."/>
            <person name="Ma J."/>
        </authorList>
    </citation>
    <scope>NUCLEOTIDE SEQUENCE [LARGE SCALE GENOMIC DNA]</scope>
    <source>
        <strain evidence="2">CCUG 63418</strain>
    </source>
</reference>
<protein>
    <submittedName>
        <fullName evidence="1">ABC transporter substrate-binding protein</fullName>
    </submittedName>
</protein>
<gene>
    <name evidence="1" type="ORF">ACFQZS_14995</name>
</gene>
<sequence>MLNLTEYQRERLELIEHKLKFVTDRPLVACITPAGNLKPAEGYVNELIGLAGGKALLFSDGQEGYDAFIEQNPDVVIILPESGSAISAMSVVPGLLDEAGFGNIKAVKNNRLYILDNDVFTGESLNEVDKTELLAEIIYPKQFIFGYEGQGWIKFGL</sequence>
<name>A0ABW2Z3V6_9SPHI</name>
<dbReference type="SUPFAM" id="SSF53807">
    <property type="entry name" value="Helical backbone' metal receptor"/>
    <property type="match status" value="1"/>
</dbReference>
<dbReference type="InterPro" id="IPR050902">
    <property type="entry name" value="ABC_Transporter_SBP"/>
</dbReference>
<accession>A0ABW2Z3V6</accession>
<dbReference type="EMBL" id="JBHTHU010000020">
    <property type="protein sequence ID" value="MFD0751456.1"/>
    <property type="molecule type" value="Genomic_DNA"/>
</dbReference>
<dbReference type="Gene3D" id="3.40.50.1980">
    <property type="entry name" value="Nitrogenase molybdenum iron protein domain"/>
    <property type="match status" value="1"/>
</dbReference>
<dbReference type="PANTHER" id="PTHR30535">
    <property type="entry name" value="VITAMIN B12-BINDING PROTEIN"/>
    <property type="match status" value="1"/>
</dbReference>
<comment type="caution">
    <text evidence="1">The sequence shown here is derived from an EMBL/GenBank/DDBJ whole genome shotgun (WGS) entry which is preliminary data.</text>
</comment>
<keyword evidence="2" id="KW-1185">Reference proteome</keyword>